<dbReference type="GeneID" id="102801138"/>
<gene>
    <name evidence="9" type="primary">LOC102801138</name>
</gene>
<dbReference type="SUPFAM" id="SSF103473">
    <property type="entry name" value="MFS general substrate transporter"/>
    <property type="match status" value="1"/>
</dbReference>
<dbReference type="RefSeq" id="XP_006822797.1">
    <property type="nucleotide sequence ID" value="XM_006822734.1"/>
</dbReference>
<feature type="transmembrane region" description="Helical" evidence="7">
    <location>
        <begin position="199"/>
        <end position="217"/>
    </location>
</feature>
<evidence type="ECO:0000313" key="8">
    <source>
        <dbReference type="Proteomes" id="UP000694865"/>
    </source>
</evidence>
<proteinExistence type="inferred from homology"/>
<name>A0ABM0MS06_SACKO</name>
<dbReference type="Gene3D" id="1.20.1250.20">
    <property type="entry name" value="MFS general substrate transporter like domains"/>
    <property type="match status" value="1"/>
</dbReference>
<reference evidence="9" key="1">
    <citation type="submission" date="2025-08" db="UniProtKB">
        <authorList>
            <consortium name="RefSeq"/>
        </authorList>
    </citation>
    <scope>IDENTIFICATION</scope>
    <source>
        <tissue evidence="9">Testes</tissue>
    </source>
</reference>
<evidence type="ECO:0000256" key="6">
    <source>
        <dbReference type="SAM" id="MobiDB-lite"/>
    </source>
</evidence>
<dbReference type="PANTHER" id="PTHR19444">
    <property type="entry name" value="UNC-93 RELATED"/>
    <property type="match status" value="1"/>
</dbReference>
<evidence type="ECO:0000256" key="7">
    <source>
        <dbReference type="SAM" id="Phobius"/>
    </source>
</evidence>
<evidence type="ECO:0000256" key="1">
    <source>
        <dbReference type="ARBA" id="ARBA00004141"/>
    </source>
</evidence>
<feature type="transmembrane region" description="Helical" evidence="7">
    <location>
        <begin position="258"/>
        <end position="277"/>
    </location>
</feature>
<comment type="similarity">
    <text evidence="2">Belongs to the unc-93 family.</text>
</comment>
<keyword evidence="3 7" id="KW-0812">Transmembrane</keyword>
<organism evidence="8 9">
    <name type="scientific">Saccoglossus kowalevskii</name>
    <name type="common">Acorn worm</name>
    <dbReference type="NCBI Taxonomy" id="10224"/>
    <lineage>
        <taxon>Eukaryota</taxon>
        <taxon>Metazoa</taxon>
        <taxon>Hemichordata</taxon>
        <taxon>Enteropneusta</taxon>
        <taxon>Harrimaniidae</taxon>
        <taxon>Saccoglossus</taxon>
    </lineage>
</organism>
<evidence type="ECO:0000256" key="2">
    <source>
        <dbReference type="ARBA" id="ARBA00009172"/>
    </source>
</evidence>
<sequence length="321" mass="35721">MPPMPPERATTIELWTEPLEAPPQPRAKEDNVPKLIDNGPQKTPPTAEPEDGEPRDVTTKTIWKNVLAISVAFMLSYTAFQSIQNLESSLISEQNLGTSSLSCVYGVFILSCNAAPFIIHNIGTKWTIVLGLIGNVIFTTVHFHPHHYTLIPTSIMLGILAGPLWSAQCTHLITCAVRYASMTNETIDVVISQFTGIFYMMYGMTQIFGNVISAAILDQQHPIESNETIYLERTCGAYDSGINDIDSTVLPSQHSQNILFAVYVVFGLVAVLVTIPMDTLDWIRGGKRWAEGEVVNMSIGCMCMSTIQMLRNLMYCYWCRF</sequence>
<evidence type="ECO:0000256" key="5">
    <source>
        <dbReference type="ARBA" id="ARBA00023136"/>
    </source>
</evidence>
<dbReference type="Proteomes" id="UP000694865">
    <property type="component" value="Unplaced"/>
</dbReference>
<feature type="transmembrane region" description="Helical" evidence="7">
    <location>
        <begin position="126"/>
        <end position="143"/>
    </location>
</feature>
<keyword evidence="8" id="KW-1185">Reference proteome</keyword>
<dbReference type="InterPro" id="IPR051951">
    <property type="entry name" value="UNC-93_regulatory"/>
</dbReference>
<accession>A0ABM0MS06</accession>
<feature type="region of interest" description="Disordered" evidence="6">
    <location>
        <begin position="1"/>
        <end position="56"/>
    </location>
</feature>
<dbReference type="InterPro" id="IPR010291">
    <property type="entry name" value="Ion_channel_UNC-93"/>
</dbReference>
<protein>
    <submittedName>
        <fullName evidence="9">Protein unc-93 homolog A-like</fullName>
    </submittedName>
</protein>
<dbReference type="InterPro" id="IPR036259">
    <property type="entry name" value="MFS_trans_sf"/>
</dbReference>
<evidence type="ECO:0000256" key="4">
    <source>
        <dbReference type="ARBA" id="ARBA00022989"/>
    </source>
</evidence>
<dbReference type="PANTHER" id="PTHR19444:SF13">
    <property type="entry name" value="PROTEIN UNC-93 HOMOLOG A"/>
    <property type="match status" value="1"/>
</dbReference>
<feature type="transmembrane region" description="Helical" evidence="7">
    <location>
        <begin position="62"/>
        <end position="80"/>
    </location>
</feature>
<feature type="transmembrane region" description="Helical" evidence="7">
    <location>
        <begin position="101"/>
        <end position="120"/>
    </location>
</feature>
<evidence type="ECO:0000313" key="9">
    <source>
        <dbReference type="RefSeq" id="XP_006822797.1"/>
    </source>
</evidence>
<comment type="subcellular location">
    <subcellularLocation>
        <location evidence="1">Membrane</location>
        <topology evidence="1">Multi-pass membrane protein</topology>
    </subcellularLocation>
</comment>
<feature type="transmembrane region" description="Helical" evidence="7">
    <location>
        <begin position="155"/>
        <end position="179"/>
    </location>
</feature>
<evidence type="ECO:0000256" key="3">
    <source>
        <dbReference type="ARBA" id="ARBA00022692"/>
    </source>
</evidence>
<keyword evidence="5 7" id="KW-0472">Membrane</keyword>
<dbReference type="Pfam" id="PF05978">
    <property type="entry name" value="UNC-93"/>
    <property type="match status" value="1"/>
</dbReference>
<keyword evidence="4 7" id="KW-1133">Transmembrane helix</keyword>